<keyword evidence="6" id="KW-1185">Reference proteome</keyword>
<name>A0A5N5XBN9_9EURO</name>
<keyword evidence="3" id="KW-0539">Nucleus</keyword>
<evidence type="ECO:0000256" key="1">
    <source>
        <dbReference type="ARBA" id="ARBA00023015"/>
    </source>
</evidence>
<dbReference type="GO" id="GO:0006351">
    <property type="term" value="P:DNA-templated transcription"/>
    <property type="evidence" value="ECO:0007669"/>
    <property type="project" value="InterPro"/>
</dbReference>
<evidence type="ECO:0000256" key="3">
    <source>
        <dbReference type="ARBA" id="ARBA00023242"/>
    </source>
</evidence>
<dbReference type="Proteomes" id="UP000326565">
    <property type="component" value="Unassembled WGS sequence"/>
</dbReference>
<dbReference type="InterPro" id="IPR051127">
    <property type="entry name" value="Fungal_SecMet_Regulators"/>
</dbReference>
<dbReference type="GO" id="GO:0000435">
    <property type="term" value="P:positive regulation of transcription from RNA polymerase II promoter by galactose"/>
    <property type="evidence" value="ECO:0007669"/>
    <property type="project" value="TreeGrafter"/>
</dbReference>
<dbReference type="GO" id="GO:0000981">
    <property type="term" value="F:DNA-binding transcription factor activity, RNA polymerase II-specific"/>
    <property type="evidence" value="ECO:0007669"/>
    <property type="project" value="TreeGrafter"/>
</dbReference>
<evidence type="ECO:0000256" key="2">
    <source>
        <dbReference type="ARBA" id="ARBA00023163"/>
    </source>
</evidence>
<evidence type="ECO:0000313" key="5">
    <source>
        <dbReference type="EMBL" id="KAB8078101.1"/>
    </source>
</evidence>
<protein>
    <submittedName>
        <fullName evidence="5">Fungal-specific transcription factor domain-containing protein</fullName>
    </submittedName>
</protein>
<proteinExistence type="predicted"/>
<dbReference type="GO" id="GO:0008270">
    <property type="term" value="F:zinc ion binding"/>
    <property type="evidence" value="ECO:0007669"/>
    <property type="project" value="InterPro"/>
</dbReference>
<dbReference type="SMART" id="SM00906">
    <property type="entry name" value="Fungal_trans"/>
    <property type="match status" value="1"/>
</dbReference>
<organism evidence="5 6">
    <name type="scientific">Aspergillus leporis</name>
    <dbReference type="NCBI Taxonomy" id="41062"/>
    <lineage>
        <taxon>Eukaryota</taxon>
        <taxon>Fungi</taxon>
        <taxon>Dikarya</taxon>
        <taxon>Ascomycota</taxon>
        <taxon>Pezizomycotina</taxon>
        <taxon>Eurotiomycetes</taxon>
        <taxon>Eurotiomycetidae</taxon>
        <taxon>Eurotiales</taxon>
        <taxon>Aspergillaceae</taxon>
        <taxon>Aspergillus</taxon>
        <taxon>Aspergillus subgen. Circumdati</taxon>
    </lineage>
</organism>
<dbReference type="Pfam" id="PF04082">
    <property type="entry name" value="Fungal_trans"/>
    <property type="match status" value="1"/>
</dbReference>
<dbReference type="OrthoDB" id="424974at2759"/>
<reference evidence="5 6" key="1">
    <citation type="submission" date="2019-04" db="EMBL/GenBank/DDBJ databases">
        <title>Friends and foes A comparative genomics study of 23 Aspergillus species from section Flavi.</title>
        <authorList>
            <consortium name="DOE Joint Genome Institute"/>
            <person name="Kjaerbolling I."/>
            <person name="Vesth T."/>
            <person name="Frisvad J.C."/>
            <person name="Nybo J.L."/>
            <person name="Theobald S."/>
            <person name="Kildgaard S."/>
            <person name="Isbrandt T."/>
            <person name="Kuo A."/>
            <person name="Sato A."/>
            <person name="Lyhne E.K."/>
            <person name="Kogle M.E."/>
            <person name="Wiebenga A."/>
            <person name="Kun R.S."/>
            <person name="Lubbers R.J."/>
            <person name="Makela M.R."/>
            <person name="Barry K."/>
            <person name="Chovatia M."/>
            <person name="Clum A."/>
            <person name="Daum C."/>
            <person name="Haridas S."/>
            <person name="He G."/>
            <person name="LaButti K."/>
            <person name="Lipzen A."/>
            <person name="Mondo S."/>
            <person name="Riley R."/>
            <person name="Salamov A."/>
            <person name="Simmons B.A."/>
            <person name="Magnuson J.K."/>
            <person name="Henrissat B."/>
            <person name="Mortensen U.H."/>
            <person name="Larsen T.O."/>
            <person name="Devries R.P."/>
            <person name="Grigoriev I.V."/>
            <person name="Machida M."/>
            <person name="Baker S.E."/>
            <person name="Andersen M.R."/>
        </authorList>
    </citation>
    <scope>NUCLEOTIDE SEQUENCE [LARGE SCALE GENOMIC DNA]</scope>
    <source>
        <strain evidence="5 6">CBS 151.66</strain>
    </source>
</reference>
<keyword evidence="1" id="KW-0805">Transcription regulation</keyword>
<dbReference type="PANTHER" id="PTHR47424:SF12">
    <property type="entry name" value="TRANSCRIPTION FACTOR ASQA"/>
    <property type="match status" value="1"/>
</dbReference>
<dbReference type="GO" id="GO:0000978">
    <property type="term" value="F:RNA polymerase II cis-regulatory region sequence-specific DNA binding"/>
    <property type="evidence" value="ECO:0007669"/>
    <property type="project" value="TreeGrafter"/>
</dbReference>
<evidence type="ECO:0000259" key="4">
    <source>
        <dbReference type="SMART" id="SM00906"/>
    </source>
</evidence>
<keyword evidence="2" id="KW-0804">Transcription</keyword>
<dbReference type="AlphaFoldDB" id="A0A5N5XBN9"/>
<dbReference type="EMBL" id="ML732161">
    <property type="protein sequence ID" value="KAB8078101.1"/>
    <property type="molecule type" value="Genomic_DNA"/>
</dbReference>
<dbReference type="PANTHER" id="PTHR47424">
    <property type="entry name" value="REGULATORY PROTEIN GAL4"/>
    <property type="match status" value="1"/>
</dbReference>
<dbReference type="InterPro" id="IPR007219">
    <property type="entry name" value="XnlR_reg_dom"/>
</dbReference>
<dbReference type="CDD" id="cd12148">
    <property type="entry name" value="fungal_TF_MHR"/>
    <property type="match status" value="1"/>
</dbReference>
<evidence type="ECO:0000313" key="6">
    <source>
        <dbReference type="Proteomes" id="UP000326565"/>
    </source>
</evidence>
<accession>A0A5N5XBN9</accession>
<feature type="domain" description="Xylanolytic transcriptional activator regulatory" evidence="4">
    <location>
        <begin position="208"/>
        <end position="280"/>
    </location>
</feature>
<gene>
    <name evidence="5" type="ORF">BDV29DRAFT_166890</name>
</gene>
<dbReference type="GO" id="GO:0005634">
    <property type="term" value="C:nucleus"/>
    <property type="evidence" value="ECO:0007669"/>
    <property type="project" value="TreeGrafter"/>
</dbReference>
<sequence length="589" mass="66044">MGNGSDSSAYFGPLSTPCFIACFQRSLNSCPDTSPMQRLLTHQNLPSNCRQPRDLSETNLPSGSSPWSGFHSEIISKTRQWHYVHRFWHLYHPLLPILCERDFTDEFESLWTPDTTKTMQRTPSALVDIVIAICSLAQSSRPKERTRSSYSPRDTGSREWTHETISVWHYRRCKRLLDDELEMPTLATVQSHIVMSLYLYTTSRPSAAYNSLGTAGRIAYSLGLQRDPPATLGVTKQELRRRIWWSLYIFDSRLSLELGRPTIMTLHVCDCQLPADDVETAQVACLQPFSSTAEVTWLTYTVQLAKLVTIVQSIYADIYGESSTIDNHATLSDGALLAAASLEKHLHRLYAWADAVPHDLRLSRTGGESALSYKFSGIQVDLYAPGWLQNQRAFLEALYHDAAIALIRPMALLRTVCGQPKNAIDSLLEHLHGHANVAIHVCHQLYLETDVLSDHPELSSVVWNAAVTMLYRFITGPGEHDVARSLELVVELLEHVDGVDVNAIHALANVHKASFLGQWTPESLVHTESLPANQSPTLELNTPTMPHGITDDTYSSTEVGHPLPIHEVEHSIPEMNPDLWLNDTTWLGE</sequence>